<sequence length="833" mass="90249">MNRDRSDAPAPAGYALTNTGDAWTDAPASIAISGLVHGDVTLGLPRYRLTALAGRAARPAETLRLAELLDARHRVVPFLGREEEQRALGEWLTARRDRPDRAVQLIHAPGGQGKTRLADQFADTARKAGWEVLRAYLDPGEPDRVGTADRRRATAGLLVLVDYGDWWPGSDLRALFTDPRLHREGPVRVLVLARAVGYWWQALRHWLRATLRMAVDEFELTPLAPDADARERLFHAAAARFAALISHSRIDAVRAPDLSDPAYGSALSLQLAALVAVAVSHDRTLRVPATLVDMFGYLLDREVAHWRQLLAGDAVTTGVEQLDRAVLVAILAGPVPYYVGQSVAGCAGVGSEPGRVAQLLADHSICYPPRNAGWVLEPLQPDRLGEAYLALALPGHRWSSYAPKPWAVGVVRAVLSGAGMSTAQAARVRAGALTVLAEVAAGWPHVATTVLLPALRDDPTLATAAGGAVLAKIVDLPDVDVELLARIEPFLPPRRHVDFDNVACEVVARLAADRLARNPDPVERARLHIAYGRRLANAGDRRAALAQTDLAVAAGNAAVAATASPETFALLALALHLRAHRLAALTRYPAALASARRAVDLLTPLAEDPGDEAESYRWALAEALDNLALRLSHVKRHDEAEEAGRRAVELFTAGRRSARGERGLAGAFANLAVIEAHRGRREEALATVREAERIWRRLSHDEPSVYRPELALALNTVSLRHAELGQLNAAVTAAEESVGILRDLVRANAAAFELDLAAVLANLSGHLWQLDRRTEAFQCNAEAEEVFGRWGGANPQAFSLHLRRLRENIKAMLATQSPVDLRRWELGAQSFNS</sequence>
<accession>A0A4Q7UGS6</accession>
<organism evidence="1 2">
    <name type="scientific">Micromonospora violae</name>
    <dbReference type="NCBI Taxonomy" id="1278207"/>
    <lineage>
        <taxon>Bacteria</taxon>
        <taxon>Bacillati</taxon>
        <taxon>Actinomycetota</taxon>
        <taxon>Actinomycetes</taxon>
        <taxon>Micromonosporales</taxon>
        <taxon>Micromonosporaceae</taxon>
        <taxon>Micromonospora</taxon>
    </lineage>
</organism>
<reference evidence="1 2" key="1">
    <citation type="submission" date="2019-02" db="EMBL/GenBank/DDBJ databases">
        <title>Sequencing the genomes of 1000 actinobacteria strains.</title>
        <authorList>
            <person name="Klenk H.-P."/>
        </authorList>
    </citation>
    <scope>NUCLEOTIDE SEQUENCE [LARGE SCALE GENOMIC DNA]</scope>
    <source>
        <strain evidence="1 2">DSM 45888</strain>
    </source>
</reference>
<protein>
    <recommendedName>
        <fullName evidence="3">Tetratricopeptide repeat protein</fullName>
    </recommendedName>
</protein>
<dbReference type="Proteomes" id="UP000293781">
    <property type="component" value="Unassembled WGS sequence"/>
</dbReference>
<dbReference type="AlphaFoldDB" id="A0A4Q7UGS6"/>
<evidence type="ECO:0008006" key="3">
    <source>
        <dbReference type="Google" id="ProtNLM"/>
    </source>
</evidence>
<dbReference type="EMBL" id="SHKK01000001">
    <property type="protein sequence ID" value="RZT79431.1"/>
    <property type="molecule type" value="Genomic_DNA"/>
</dbReference>
<dbReference type="Gene3D" id="3.40.50.300">
    <property type="entry name" value="P-loop containing nucleotide triphosphate hydrolases"/>
    <property type="match status" value="1"/>
</dbReference>
<dbReference type="Gene3D" id="1.25.40.10">
    <property type="entry name" value="Tetratricopeptide repeat domain"/>
    <property type="match status" value="2"/>
</dbReference>
<dbReference type="InterPro" id="IPR027417">
    <property type="entry name" value="P-loop_NTPase"/>
</dbReference>
<evidence type="ECO:0000313" key="1">
    <source>
        <dbReference type="EMBL" id="RZT79431.1"/>
    </source>
</evidence>
<keyword evidence="2" id="KW-1185">Reference proteome</keyword>
<dbReference type="SUPFAM" id="SSF48452">
    <property type="entry name" value="TPR-like"/>
    <property type="match status" value="2"/>
</dbReference>
<comment type="caution">
    <text evidence="1">The sequence shown here is derived from an EMBL/GenBank/DDBJ whole genome shotgun (WGS) entry which is preliminary data.</text>
</comment>
<gene>
    <name evidence="1" type="ORF">EV382_2630</name>
</gene>
<proteinExistence type="predicted"/>
<dbReference type="OrthoDB" id="3218567at2"/>
<name>A0A4Q7UGS6_9ACTN</name>
<evidence type="ECO:0000313" key="2">
    <source>
        <dbReference type="Proteomes" id="UP000293781"/>
    </source>
</evidence>
<dbReference type="InterPro" id="IPR011990">
    <property type="entry name" value="TPR-like_helical_dom_sf"/>
</dbReference>
<dbReference type="RefSeq" id="WP_130401847.1">
    <property type="nucleotide sequence ID" value="NZ_SHKK01000001.1"/>
</dbReference>